<reference evidence="2" key="1">
    <citation type="submission" date="2017-11" db="EMBL/GenBank/DDBJ databases">
        <authorList>
            <person name="Kajale S.C."/>
            <person name="Sharma A."/>
        </authorList>
    </citation>
    <scope>NUCLEOTIDE SEQUENCE</scope>
    <source>
        <strain evidence="2">LS1_42</strain>
    </source>
</reference>
<proteinExistence type="predicted"/>
<evidence type="ECO:0000313" key="2">
    <source>
        <dbReference type="EMBL" id="TYL35828.1"/>
    </source>
</evidence>
<keyword evidence="3" id="KW-1185">Reference proteome</keyword>
<dbReference type="EMBL" id="PHNJ01000035">
    <property type="protein sequence ID" value="TYL35828.1"/>
    <property type="molecule type" value="Genomic_DNA"/>
</dbReference>
<dbReference type="Pfam" id="PF11213">
    <property type="entry name" value="DUF3006"/>
    <property type="match status" value="1"/>
</dbReference>
<organism evidence="2 3">
    <name type="scientific">Natronococcus pandeyae</name>
    <dbReference type="NCBI Taxonomy" id="2055836"/>
    <lineage>
        <taxon>Archaea</taxon>
        <taxon>Methanobacteriati</taxon>
        <taxon>Methanobacteriota</taxon>
        <taxon>Stenosarchaea group</taxon>
        <taxon>Halobacteria</taxon>
        <taxon>Halobacteriales</taxon>
        <taxon>Natrialbaceae</taxon>
        <taxon>Natronococcus</taxon>
    </lineage>
</organism>
<sequence length="91" mass="10288">MSEIYTASLDRIVDEQTAVLLLEDDGEIVDQLDVDVTQLPAECQHEGAILEVTVKEGELREVEYLPDITQSRAESAQERLDRLSTRLSDRD</sequence>
<name>A0A8J8TN21_9EURY</name>
<feature type="compositionally biased region" description="Basic and acidic residues" evidence="1">
    <location>
        <begin position="75"/>
        <end position="91"/>
    </location>
</feature>
<dbReference type="OrthoDB" id="299121at2157"/>
<evidence type="ECO:0000256" key="1">
    <source>
        <dbReference type="SAM" id="MobiDB-lite"/>
    </source>
</evidence>
<accession>A0A8J8TN21</accession>
<dbReference type="InterPro" id="IPR021377">
    <property type="entry name" value="DUF3006"/>
</dbReference>
<gene>
    <name evidence="2" type="ORF">CV102_25740</name>
</gene>
<dbReference type="AlphaFoldDB" id="A0A8J8TN21"/>
<evidence type="ECO:0000313" key="3">
    <source>
        <dbReference type="Proteomes" id="UP000766904"/>
    </source>
</evidence>
<feature type="region of interest" description="Disordered" evidence="1">
    <location>
        <begin position="70"/>
        <end position="91"/>
    </location>
</feature>
<dbReference type="Proteomes" id="UP000766904">
    <property type="component" value="Unassembled WGS sequence"/>
</dbReference>
<comment type="caution">
    <text evidence="2">The sequence shown here is derived from an EMBL/GenBank/DDBJ whole genome shotgun (WGS) entry which is preliminary data.</text>
</comment>
<protein>
    <submittedName>
        <fullName evidence="2">DUF3006 domain-containing protein</fullName>
    </submittedName>
</protein>
<dbReference type="RefSeq" id="WP_148860812.1">
    <property type="nucleotide sequence ID" value="NZ_PHNJ01000035.1"/>
</dbReference>